<evidence type="ECO:0000256" key="1">
    <source>
        <dbReference type="ARBA" id="ARBA00004123"/>
    </source>
</evidence>
<protein>
    <submittedName>
        <fullName evidence="7">Replication protein A 32 kDa subunit-A-like</fullName>
    </submittedName>
</protein>
<proteinExistence type="evidence at transcript level"/>
<dbReference type="Gene3D" id="2.40.50.140">
    <property type="entry name" value="Nucleic acid-binding proteins"/>
    <property type="match status" value="1"/>
</dbReference>
<dbReference type="GO" id="GO:0000781">
    <property type="term" value="C:chromosome, telomeric region"/>
    <property type="evidence" value="ECO:0007669"/>
    <property type="project" value="TreeGrafter"/>
</dbReference>
<name>A0A2P2HYU7_9CRUS</name>
<sequence>MWNNTGSGFGGGDFDGGYSNNEGAGSAGGGFMNSPGQFNTPNAAKRERRIQNIMSTSIRDILECNDESYTIEGMEVNMVVLVGIVRSVEISATKISYGIDDHTGIIDVLRYPDGDVDENVTPDALAEGVYARVYGPVRRHQDKRHVIGFKVEQIENPNLVTSHILEVIHQRLKVKQLENTQGGGGGGAGAVLQNSTLQNIPNVAAGSSLGPEKDMLFAAIRSTTSEAGISKAELKSLLAGKLNADKIERLVDELSSEGIIYTTHDDDHFLAIES</sequence>
<dbReference type="PIRSF" id="PIRSF036949">
    <property type="entry name" value="RPA32"/>
    <property type="match status" value="1"/>
</dbReference>
<accession>A0A2P2HYU7</accession>
<evidence type="ECO:0000256" key="5">
    <source>
        <dbReference type="ARBA" id="ARBA00023242"/>
    </source>
</evidence>
<dbReference type="EMBL" id="IACT01000115">
    <property type="protein sequence ID" value="LAC19565.1"/>
    <property type="molecule type" value="mRNA"/>
</dbReference>
<comment type="similarity">
    <text evidence="2">Belongs to the replication factor A protein 2 family.</text>
</comment>
<evidence type="ECO:0000256" key="4">
    <source>
        <dbReference type="ARBA" id="ARBA00023125"/>
    </source>
</evidence>
<evidence type="ECO:0000313" key="7">
    <source>
        <dbReference type="EMBL" id="LAB66949.1"/>
    </source>
</evidence>
<dbReference type="CDD" id="cd04478">
    <property type="entry name" value="RPA2_DBD_D"/>
    <property type="match status" value="1"/>
</dbReference>
<dbReference type="Pfam" id="PF08784">
    <property type="entry name" value="RPA_C"/>
    <property type="match status" value="1"/>
</dbReference>
<dbReference type="SUPFAM" id="SSF46785">
    <property type="entry name" value="Winged helix' DNA-binding domain"/>
    <property type="match status" value="1"/>
</dbReference>
<dbReference type="Gene3D" id="1.10.10.10">
    <property type="entry name" value="Winged helix-like DNA-binding domain superfamily/Winged helix DNA-binding domain"/>
    <property type="match status" value="1"/>
</dbReference>
<reference evidence="7" key="2">
    <citation type="journal article" date="2018" name="Biosci. Biotechnol. Biochem.">
        <title>Polysaccharide hydrolase of the hadal zone amphipods Hirondellea gigas.</title>
        <authorList>
            <person name="Kobayashi H."/>
            <person name="Nagahama T."/>
            <person name="Arai W."/>
            <person name="Sasagawa Y."/>
            <person name="Umeda M."/>
            <person name="Hayashi T."/>
            <person name="Nikaido I."/>
            <person name="Watanabe H."/>
            <person name="Oguri K."/>
            <person name="Kitazato H."/>
            <person name="Fujioka K."/>
            <person name="Kido Y."/>
            <person name="Takami H."/>
        </authorList>
    </citation>
    <scope>NUCLEOTIDE SEQUENCE</scope>
    <source>
        <tissue evidence="7">Whole body</tissue>
    </source>
</reference>
<dbReference type="InterPro" id="IPR036390">
    <property type="entry name" value="WH_DNA-bd_sf"/>
</dbReference>
<evidence type="ECO:0000256" key="2">
    <source>
        <dbReference type="ARBA" id="ARBA00007815"/>
    </source>
</evidence>
<organism evidence="7">
    <name type="scientific">Hirondellea gigas</name>
    <dbReference type="NCBI Taxonomy" id="1518452"/>
    <lineage>
        <taxon>Eukaryota</taxon>
        <taxon>Metazoa</taxon>
        <taxon>Ecdysozoa</taxon>
        <taxon>Arthropoda</taxon>
        <taxon>Crustacea</taxon>
        <taxon>Multicrustacea</taxon>
        <taxon>Malacostraca</taxon>
        <taxon>Eumalacostraca</taxon>
        <taxon>Peracarida</taxon>
        <taxon>Amphipoda</taxon>
        <taxon>Amphilochidea</taxon>
        <taxon>Lysianassida</taxon>
        <taxon>Lysianassidira</taxon>
        <taxon>Lysianassoidea</taxon>
        <taxon>Lysianassidae</taxon>
        <taxon>Hirondellea</taxon>
    </lineage>
</organism>
<dbReference type="GO" id="GO:0006260">
    <property type="term" value="P:DNA replication"/>
    <property type="evidence" value="ECO:0007669"/>
    <property type="project" value="UniProtKB-KW"/>
</dbReference>
<evidence type="ECO:0000313" key="8">
    <source>
        <dbReference type="EMBL" id="LAC19565.1"/>
    </source>
</evidence>
<dbReference type="GO" id="GO:0005662">
    <property type="term" value="C:DNA replication factor A complex"/>
    <property type="evidence" value="ECO:0007669"/>
    <property type="project" value="TreeGrafter"/>
</dbReference>
<dbReference type="GO" id="GO:0003697">
    <property type="term" value="F:single-stranded DNA binding"/>
    <property type="evidence" value="ECO:0007669"/>
    <property type="project" value="TreeGrafter"/>
</dbReference>
<dbReference type="InterPro" id="IPR014646">
    <property type="entry name" value="Rfa2/RPA32"/>
</dbReference>
<dbReference type="GO" id="GO:0006289">
    <property type="term" value="P:nucleotide-excision repair"/>
    <property type="evidence" value="ECO:0007669"/>
    <property type="project" value="TreeGrafter"/>
</dbReference>
<keyword evidence="4" id="KW-0238">DNA-binding</keyword>
<dbReference type="InterPro" id="IPR012340">
    <property type="entry name" value="NA-bd_OB-fold"/>
</dbReference>
<dbReference type="GO" id="GO:0000724">
    <property type="term" value="P:double-strand break repair via homologous recombination"/>
    <property type="evidence" value="ECO:0007669"/>
    <property type="project" value="TreeGrafter"/>
</dbReference>
<dbReference type="GO" id="GO:0035861">
    <property type="term" value="C:site of double-strand break"/>
    <property type="evidence" value="ECO:0007669"/>
    <property type="project" value="TreeGrafter"/>
</dbReference>
<dbReference type="SUPFAM" id="SSF50249">
    <property type="entry name" value="Nucleic acid-binding proteins"/>
    <property type="match status" value="1"/>
</dbReference>
<keyword evidence="3" id="KW-0235">DNA replication</keyword>
<comment type="subcellular location">
    <subcellularLocation>
        <location evidence="1">Nucleus</location>
    </subcellularLocation>
</comment>
<dbReference type="EMBL" id="IACF01001237">
    <property type="protein sequence ID" value="LAB66949.1"/>
    <property type="molecule type" value="mRNA"/>
</dbReference>
<dbReference type="InterPro" id="IPR014892">
    <property type="entry name" value="RPA_C"/>
</dbReference>
<reference evidence="8" key="1">
    <citation type="submission" date="2017-11" db="EMBL/GenBank/DDBJ databases">
        <title>The sensing device of the deep-sea amphipod.</title>
        <authorList>
            <person name="Kobayashi H."/>
            <person name="Nagahama T."/>
            <person name="Arai W."/>
            <person name="Sasagawa Y."/>
            <person name="Umeda M."/>
            <person name="Hayashi T."/>
            <person name="Nikaido I."/>
            <person name="Watanabe H."/>
            <person name="Oguri K."/>
            <person name="Kitazato H."/>
            <person name="Fujioka K."/>
            <person name="Kido Y."/>
            <person name="Takami H."/>
        </authorList>
    </citation>
    <scope>NUCLEOTIDE SEQUENCE</scope>
    <source>
        <tissue evidence="8">Whole body</tissue>
    </source>
</reference>
<evidence type="ECO:0000259" key="6">
    <source>
        <dbReference type="Pfam" id="PF08784"/>
    </source>
</evidence>
<keyword evidence="5" id="KW-0539">Nucleus</keyword>
<dbReference type="PANTHER" id="PTHR13989">
    <property type="entry name" value="REPLICATION PROTEIN A-RELATED"/>
    <property type="match status" value="1"/>
</dbReference>
<dbReference type="AlphaFoldDB" id="A0A2P2HYU7"/>
<dbReference type="InterPro" id="IPR036388">
    <property type="entry name" value="WH-like_DNA-bd_sf"/>
</dbReference>
<evidence type="ECO:0000256" key="3">
    <source>
        <dbReference type="ARBA" id="ARBA00022705"/>
    </source>
</evidence>
<dbReference type="PANTHER" id="PTHR13989:SF16">
    <property type="entry name" value="REPLICATION PROTEIN A2"/>
    <property type="match status" value="1"/>
</dbReference>
<dbReference type="InterPro" id="IPR040260">
    <property type="entry name" value="RFA2-like"/>
</dbReference>
<feature type="domain" description="Replication protein A C-terminal" evidence="6">
    <location>
        <begin position="179"/>
        <end position="267"/>
    </location>
</feature>